<evidence type="ECO:0000256" key="3">
    <source>
        <dbReference type="ARBA" id="ARBA00022801"/>
    </source>
</evidence>
<dbReference type="Pfam" id="PF13742">
    <property type="entry name" value="tRNA_anti_2"/>
    <property type="match status" value="1"/>
</dbReference>
<comment type="caution">
    <text evidence="9">The sequence shown here is derived from an EMBL/GenBank/DDBJ whole genome shotgun (WGS) entry which is preliminary data.</text>
</comment>
<protein>
    <recommendedName>
        <fullName evidence="5">Exodeoxyribonuclease 7 large subunit</fullName>
        <ecNumber evidence="5">3.1.11.6</ecNumber>
    </recommendedName>
    <alternativeName>
        <fullName evidence="5">Exodeoxyribonuclease VII large subunit</fullName>
        <shortName evidence="5">Exonuclease VII large subunit</shortName>
    </alternativeName>
</protein>
<dbReference type="Pfam" id="PF02601">
    <property type="entry name" value="Exonuc_VII_L"/>
    <property type="match status" value="1"/>
</dbReference>
<dbReference type="HAMAP" id="MF_00378">
    <property type="entry name" value="Exonuc_7_L"/>
    <property type="match status" value="1"/>
</dbReference>
<dbReference type="GO" id="GO:0005737">
    <property type="term" value="C:cytoplasm"/>
    <property type="evidence" value="ECO:0007669"/>
    <property type="project" value="UniProtKB-SubCell"/>
</dbReference>
<dbReference type="PANTHER" id="PTHR30008">
    <property type="entry name" value="EXODEOXYRIBONUCLEASE 7 LARGE SUBUNIT"/>
    <property type="match status" value="1"/>
</dbReference>
<dbReference type="EC" id="3.1.11.6" evidence="5"/>
<dbReference type="GO" id="GO:0006308">
    <property type="term" value="P:DNA catabolic process"/>
    <property type="evidence" value="ECO:0007669"/>
    <property type="project" value="UniProtKB-UniRule"/>
</dbReference>
<dbReference type="Proteomes" id="UP000231581">
    <property type="component" value="Unassembled WGS sequence"/>
</dbReference>
<dbReference type="EMBL" id="PCSZ01000009">
    <property type="protein sequence ID" value="PIP60967.1"/>
    <property type="molecule type" value="Genomic_DNA"/>
</dbReference>
<evidence type="ECO:0000256" key="4">
    <source>
        <dbReference type="ARBA" id="ARBA00022839"/>
    </source>
</evidence>
<reference evidence="9 10" key="1">
    <citation type="submission" date="2017-09" db="EMBL/GenBank/DDBJ databases">
        <title>Depth-based differentiation of microbial function through sediment-hosted aquifers and enrichment of novel symbionts in the deep terrestrial subsurface.</title>
        <authorList>
            <person name="Probst A.J."/>
            <person name="Ladd B."/>
            <person name="Jarett J.K."/>
            <person name="Geller-Mcgrath D.E."/>
            <person name="Sieber C.M."/>
            <person name="Emerson J.B."/>
            <person name="Anantharaman K."/>
            <person name="Thomas B.C."/>
            <person name="Malmstrom R."/>
            <person name="Stieglmeier M."/>
            <person name="Klingl A."/>
            <person name="Woyke T."/>
            <person name="Ryan C.M."/>
            <person name="Banfield J.F."/>
        </authorList>
    </citation>
    <scope>NUCLEOTIDE SEQUENCE [LARGE SCALE GENOMIC DNA]</scope>
    <source>
        <strain evidence="9">CG22_combo_CG10-13_8_21_14_all_47_17</strain>
    </source>
</reference>
<dbReference type="GO" id="GO:0008855">
    <property type="term" value="F:exodeoxyribonuclease VII activity"/>
    <property type="evidence" value="ECO:0007669"/>
    <property type="project" value="UniProtKB-UniRule"/>
</dbReference>
<keyword evidence="3 5" id="KW-0378">Hydrolase</keyword>
<dbReference type="PANTHER" id="PTHR30008:SF0">
    <property type="entry name" value="EXODEOXYRIBONUCLEASE 7 LARGE SUBUNIT"/>
    <property type="match status" value="1"/>
</dbReference>
<dbReference type="InterPro" id="IPR020579">
    <property type="entry name" value="Exonuc_VII_lsu_C"/>
</dbReference>
<comment type="catalytic activity">
    <reaction evidence="5 6">
        <text>Exonucleolytic cleavage in either 5'- to 3'- or 3'- to 5'-direction to yield nucleoside 5'-phosphates.</text>
        <dbReference type="EC" id="3.1.11.6"/>
    </reaction>
</comment>
<dbReference type="NCBIfam" id="TIGR00237">
    <property type="entry name" value="xseA"/>
    <property type="match status" value="1"/>
</dbReference>
<evidence type="ECO:0000256" key="6">
    <source>
        <dbReference type="RuleBase" id="RU004355"/>
    </source>
</evidence>
<sequence>MQILSVSEFVNYINETFRAIWDPYQAGVEGEVSEFRVSQGQWVNFNLKDEASMVSCFMVLRNLNVPIEDGMRIRVYGSPRVYPKWGKLSFNADRVEPIGEGSLRRALQLLRTKLEAEGLFDASRKRTLPRFPKKIALIASKTSAAYGDFIRIVNERWSGLEIDLYHVVVQGDRAPRTIMRALEAAQTHDYDAIVITRGGGAFEELMAFNDETLVRAIYASKIPTLVAIGHERDKTLAEEVADIRGSTPTDCARILVPDKRDVLYELSALEGAVAAGVKALIDEAHTRVQRSLEGSLHWISSVKLRVEQRTNETEEAWRRWFEGLRTRVDSITRLIRSVDPKTVLKRGYAMIMDKKGKVKTDAVSMKAGDMVSIRLHDGSRDATILPTNQTLF</sequence>
<proteinExistence type="inferred from homology"/>
<accession>A0A2H0BTG5</accession>
<evidence type="ECO:0000313" key="10">
    <source>
        <dbReference type="Proteomes" id="UP000231581"/>
    </source>
</evidence>
<evidence type="ECO:0000256" key="1">
    <source>
        <dbReference type="ARBA" id="ARBA00022490"/>
    </source>
</evidence>
<evidence type="ECO:0000259" key="7">
    <source>
        <dbReference type="Pfam" id="PF02601"/>
    </source>
</evidence>
<comment type="function">
    <text evidence="5">Bidirectionally degrades single-stranded DNA into large acid-insoluble oligonucleotides, which are then degraded further into small acid-soluble oligonucleotides.</text>
</comment>
<comment type="subcellular location">
    <subcellularLocation>
        <location evidence="5 6">Cytoplasm</location>
    </subcellularLocation>
</comment>
<feature type="domain" description="Exonuclease VII large subunit C-terminal" evidence="7">
    <location>
        <begin position="119"/>
        <end position="313"/>
    </location>
</feature>
<evidence type="ECO:0000256" key="2">
    <source>
        <dbReference type="ARBA" id="ARBA00022722"/>
    </source>
</evidence>
<dbReference type="InterPro" id="IPR025824">
    <property type="entry name" value="OB-fold_nuc-bd_dom"/>
</dbReference>
<dbReference type="CDD" id="cd04489">
    <property type="entry name" value="ExoVII_LU_OBF"/>
    <property type="match status" value="1"/>
</dbReference>
<comment type="subunit">
    <text evidence="5">Heterooligomer composed of large and small subunits.</text>
</comment>
<comment type="similarity">
    <text evidence="5 6">Belongs to the XseA family.</text>
</comment>
<keyword evidence="4 5" id="KW-0269">Exonuclease</keyword>
<dbReference type="GO" id="GO:0003676">
    <property type="term" value="F:nucleic acid binding"/>
    <property type="evidence" value="ECO:0007669"/>
    <property type="project" value="InterPro"/>
</dbReference>
<organism evidence="9 10">
    <name type="scientific">Candidatus Uhrbacteria bacterium CG22_combo_CG10-13_8_21_14_all_47_17</name>
    <dbReference type="NCBI Taxonomy" id="1975041"/>
    <lineage>
        <taxon>Bacteria</taxon>
        <taxon>Candidatus Uhriibacteriota</taxon>
    </lineage>
</organism>
<name>A0A2H0BTG5_9BACT</name>
<gene>
    <name evidence="5 9" type="primary">xseA</name>
    <name evidence="9" type="ORF">COX00_00280</name>
</gene>
<evidence type="ECO:0000259" key="8">
    <source>
        <dbReference type="Pfam" id="PF13742"/>
    </source>
</evidence>
<evidence type="ECO:0000313" key="9">
    <source>
        <dbReference type="EMBL" id="PIP60967.1"/>
    </source>
</evidence>
<dbReference type="GO" id="GO:0009318">
    <property type="term" value="C:exodeoxyribonuclease VII complex"/>
    <property type="evidence" value="ECO:0007669"/>
    <property type="project" value="UniProtKB-UniRule"/>
</dbReference>
<feature type="domain" description="OB-fold nucleic acid binding" evidence="8">
    <location>
        <begin position="4"/>
        <end position="95"/>
    </location>
</feature>
<keyword evidence="1 5" id="KW-0963">Cytoplasm</keyword>
<keyword evidence="2 5" id="KW-0540">Nuclease</keyword>
<evidence type="ECO:0000256" key="5">
    <source>
        <dbReference type="HAMAP-Rule" id="MF_00378"/>
    </source>
</evidence>
<dbReference type="AlphaFoldDB" id="A0A2H0BTG5"/>
<dbReference type="InterPro" id="IPR003753">
    <property type="entry name" value="Exonuc_VII_L"/>
</dbReference>